<dbReference type="Proteomes" id="UP000092321">
    <property type="component" value="Unassembled WGS sequence"/>
</dbReference>
<dbReference type="SMART" id="SM00913">
    <property type="entry name" value="IBN_N"/>
    <property type="match status" value="1"/>
</dbReference>
<comment type="caution">
    <text evidence="5">The sequence shown here is derived from an EMBL/GenBank/DDBJ whole genome shotgun (WGS) entry which is preliminary data.</text>
</comment>
<dbReference type="Gene3D" id="1.25.10.10">
    <property type="entry name" value="Leucine-rich Repeat Variant"/>
    <property type="match status" value="1"/>
</dbReference>
<accession>A0A1B7T7T5</accession>
<dbReference type="GO" id="GO:0005829">
    <property type="term" value="C:cytosol"/>
    <property type="evidence" value="ECO:0007669"/>
    <property type="project" value="TreeGrafter"/>
</dbReference>
<dbReference type="InterPro" id="IPR016024">
    <property type="entry name" value="ARM-type_fold"/>
</dbReference>
<dbReference type="SUPFAM" id="SSF48371">
    <property type="entry name" value="ARM repeat"/>
    <property type="match status" value="1"/>
</dbReference>
<dbReference type="EMBL" id="LXPE01000421">
    <property type="protein sequence ID" value="OBA24785.1"/>
    <property type="molecule type" value="Genomic_DNA"/>
</dbReference>
<protein>
    <submittedName>
        <fullName evidence="5">ARM repeat-containing protein</fullName>
    </submittedName>
</protein>
<organism evidence="5 6">
    <name type="scientific">Hanseniaspora valbyensis NRRL Y-1626</name>
    <dbReference type="NCBI Taxonomy" id="766949"/>
    <lineage>
        <taxon>Eukaryota</taxon>
        <taxon>Fungi</taxon>
        <taxon>Dikarya</taxon>
        <taxon>Ascomycota</taxon>
        <taxon>Saccharomycotina</taxon>
        <taxon>Saccharomycetes</taxon>
        <taxon>Saccharomycodales</taxon>
        <taxon>Saccharomycodaceae</taxon>
        <taxon>Hanseniaspora</taxon>
    </lineage>
</organism>
<dbReference type="PROSITE" id="PS50166">
    <property type="entry name" value="IMPORTIN_B_NT"/>
    <property type="match status" value="1"/>
</dbReference>
<dbReference type="GO" id="GO:0006606">
    <property type="term" value="P:protein import into nucleus"/>
    <property type="evidence" value="ECO:0007669"/>
    <property type="project" value="TreeGrafter"/>
</dbReference>
<reference evidence="6" key="1">
    <citation type="journal article" date="2016" name="Proc. Natl. Acad. Sci. U.S.A.">
        <title>Comparative genomics of biotechnologically important yeasts.</title>
        <authorList>
            <person name="Riley R."/>
            <person name="Haridas S."/>
            <person name="Wolfe K.H."/>
            <person name="Lopes M.R."/>
            <person name="Hittinger C.T."/>
            <person name="Goeker M."/>
            <person name="Salamov A.A."/>
            <person name="Wisecaver J.H."/>
            <person name="Long T.M."/>
            <person name="Calvey C.H."/>
            <person name="Aerts A.L."/>
            <person name="Barry K.W."/>
            <person name="Choi C."/>
            <person name="Clum A."/>
            <person name="Coughlan A.Y."/>
            <person name="Deshpande S."/>
            <person name="Douglass A.P."/>
            <person name="Hanson S.J."/>
            <person name="Klenk H.-P."/>
            <person name="LaButti K.M."/>
            <person name="Lapidus A."/>
            <person name="Lindquist E.A."/>
            <person name="Lipzen A.M."/>
            <person name="Meier-Kolthoff J.P."/>
            <person name="Ohm R.A."/>
            <person name="Otillar R.P."/>
            <person name="Pangilinan J.L."/>
            <person name="Peng Y."/>
            <person name="Rokas A."/>
            <person name="Rosa C.A."/>
            <person name="Scheuner C."/>
            <person name="Sibirny A.A."/>
            <person name="Slot J.C."/>
            <person name="Stielow J.B."/>
            <person name="Sun H."/>
            <person name="Kurtzman C.P."/>
            <person name="Blackwell M."/>
            <person name="Grigoriev I.V."/>
            <person name="Jeffries T.W."/>
        </authorList>
    </citation>
    <scope>NUCLEOTIDE SEQUENCE [LARGE SCALE GENOMIC DNA]</scope>
    <source>
        <strain evidence="6">NRRL Y-1626</strain>
    </source>
</reference>
<comment type="subcellular location">
    <subcellularLocation>
        <location evidence="1">Nucleus</location>
    </subcellularLocation>
</comment>
<dbReference type="AlphaFoldDB" id="A0A1B7T7T5"/>
<sequence>MSSNVYDPMFEQLLVNCQSADKLTRETSEKQLLAEAYTNTNTTFVKLLNTTISETSTNELKLFAILTIRKLITIYWSDTMPSFNGDKYIDDCNLKERIKQSLLNIAVTKENIDHRIINCARYVIVQIASCDFPECWPNMIHEILSKLHTGEENSLLNGLKLLTELFEDVLTDDMFFTNDIGILIFKTIVDYVSNFSDIKILEHVLKLYASCITILTTSQVFIDYEDMVVNQLTDLNSAIISKFNNSNIPIQLESFKLWKTYFELIQLLRINVSKSITKENKSILKSQILTHLQTATNIYLSDLDRYYDYIEFVDYVIVIISLLSMLLKNFNNETEFICDCLIKLNKLSNLKKEELLDVNGIVEDFFIFFNNMDEQNKKISKQYQKTLNDKILLELNSGIADEENCLSLLTNCIDKESNNSNILMIVNKLYENIINLIN</sequence>
<dbReference type="Pfam" id="PF03810">
    <property type="entry name" value="IBN_N"/>
    <property type="match status" value="1"/>
</dbReference>
<evidence type="ECO:0000259" key="4">
    <source>
        <dbReference type="PROSITE" id="PS50166"/>
    </source>
</evidence>
<name>A0A1B7T7T5_9ASCO</name>
<keyword evidence="2" id="KW-0813">Transport</keyword>
<keyword evidence="6" id="KW-1185">Reference proteome</keyword>
<dbReference type="InterPro" id="IPR011989">
    <property type="entry name" value="ARM-like"/>
</dbReference>
<dbReference type="GO" id="GO:0005635">
    <property type="term" value="C:nuclear envelope"/>
    <property type="evidence" value="ECO:0007669"/>
    <property type="project" value="TreeGrafter"/>
</dbReference>
<dbReference type="GO" id="GO:0031267">
    <property type="term" value="F:small GTPase binding"/>
    <property type="evidence" value="ECO:0007669"/>
    <property type="project" value="InterPro"/>
</dbReference>
<dbReference type="InterPro" id="IPR001494">
    <property type="entry name" value="Importin-beta_N"/>
</dbReference>
<evidence type="ECO:0000313" key="5">
    <source>
        <dbReference type="EMBL" id="OBA24785.1"/>
    </source>
</evidence>
<dbReference type="PANTHER" id="PTHR10997">
    <property type="entry name" value="IMPORTIN-7, 8, 11"/>
    <property type="match status" value="1"/>
</dbReference>
<dbReference type="PANTHER" id="PTHR10997:SF9">
    <property type="entry name" value="IMPORTIN-9"/>
    <property type="match status" value="1"/>
</dbReference>
<evidence type="ECO:0000256" key="1">
    <source>
        <dbReference type="ARBA" id="ARBA00004123"/>
    </source>
</evidence>
<dbReference type="OrthoDB" id="3972373at2759"/>
<evidence type="ECO:0000256" key="2">
    <source>
        <dbReference type="ARBA" id="ARBA00022448"/>
    </source>
</evidence>
<evidence type="ECO:0000256" key="3">
    <source>
        <dbReference type="ARBA" id="ARBA00023242"/>
    </source>
</evidence>
<gene>
    <name evidence="5" type="ORF">HANVADRAFT_4397</name>
</gene>
<keyword evidence="3" id="KW-0539">Nucleus</keyword>
<proteinExistence type="predicted"/>
<feature type="domain" description="Importin N-terminal" evidence="4">
    <location>
        <begin position="28"/>
        <end position="108"/>
    </location>
</feature>
<evidence type="ECO:0000313" key="6">
    <source>
        <dbReference type="Proteomes" id="UP000092321"/>
    </source>
</evidence>